<dbReference type="Proteomes" id="UP000866740">
    <property type="component" value="Unassembled WGS sequence"/>
</dbReference>
<dbReference type="Pfam" id="PF07410">
    <property type="entry name" value="Phage_Gp111"/>
    <property type="match status" value="1"/>
</dbReference>
<gene>
    <name evidence="1" type="ORF">A7S51_15895</name>
</gene>
<name>A0A3F3J8X3_SALER</name>
<dbReference type="InterPro" id="IPR010878">
    <property type="entry name" value="Gp111"/>
</dbReference>
<dbReference type="RefSeq" id="WP_070801999.1">
    <property type="nucleotide sequence ID" value="NZ_MLTE01000010.1"/>
</dbReference>
<proteinExistence type="predicted"/>
<reference evidence="1" key="1">
    <citation type="submission" date="2016-09" db="EMBL/GenBank/DDBJ databases">
        <title>Whole genome sequencing of Salmonella enterica.</title>
        <authorList>
            <person name="Bell R."/>
        </authorList>
    </citation>
    <scope>NUCLEOTIDE SEQUENCE [LARGE SCALE GENOMIC DNA]</scope>
    <source>
        <strain evidence="1">CFSAN044929</strain>
    </source>
</reference>
<protein>
    <submittedName>
        <fullName evidence="1">Uncharacterized protein</fullName>
    </submittedName>
</protein>
<evidence type="ECO:0000313" key="1">
    <source>
        <dbReference type="EMBL" id="OHJ51199.1"/>
    </source>
</evidence>
<dbReference type="EMBL" id="MLTE01000010">
    <property type="protein sequence ID" value="OHJ51199.1"/>
    <property type="molecule type" value="Genomic_DNA"/>
</dbReference>
<organism evidence="1">
    <name type="scientific">Salmonella enterica</name>
    <name type="common">Salmonella choleraesuis</name>
    <dbReference type="NCBI Taxonomy" id="28901"/>
    <lineage>
        <taxon>Bacteria</taxon>
        <taxon>Pseudomonadati</taxon>
        <taxon>Pseudomonadota</taxon>
        <taxon>Gammaproteobacteria</taxon>
        <taxon>Enterobacterales</taxon>
        <taxon>Enterobacteriaceae</taxon>
        <taxon>Salmonella</taxon>
    </lineage>
</organism>
<accession>A0A3F3J8X3</accession>
<dbReference type="AlphaFoldDB" id="A0A3F3J8X3"/>
<sequence>MNKSTLFITAWNIARDAAAKFGGSVKSYFAESLKLAYVRTRVVTLEACLKIGGKLWEKNGMCRVYFNSDIVAAAVGFEYDTYKTGNIKWACLGGNSLANGRANSVRTMICFGKFWFDTADNKIHARGDECRDLSLISVVRALKAAALAA</sequence>
<comment type="caution">
    <text evidence="1">The sequence shown here is derived from an EMBL/GenBank/DDBJ whole genome shotgun (WGS) entry which is preliminary data.</text>
</comment>